<dbReference type="AlphaFoldDB" id="A0AAV7WS80"/>
<dbReference type="EMBL" id="JANPWB010000001">
    <property type="protein sequence ID" value="KAJ1215010.1"/>
    <property type="molecule type" value="Genomic_DNA"/>
</dbReference>
<dbReference type="Proteomes" id="UP001066276">
    <property type="component" value="Chromosome 1_1"/>
</dbReference>
<proteinExistence type="predicted"/>
<gene>
    <name evidence="1" type="ORF">NDU88_002620</name>
</gene>
<organism evidence="1 2">
    <name type="scientific">Pleurodeles waltl</name>
    <name type="common">Iberian ribbed newt</name>
    <dbReference type="NCBI Taxonomy" id="8319"/>
    <lineage>
        <taxon>Eukaryota</taxon>
        <taxon>Metazoa</taxon>
        <taxon>Chordata</taxon>
        <taxon>Craniata</taxon>
        <taxon>Vertebrata</taxon>
        <taxon>Euteleostomi</taxon>
        <taxon>Amphibia</taxon>
        <taxon>Batrachia</taxon>
        <taxon>Caudata</taxon>
        <taxon>Salamandroidea</taxon>
        <taxon>Salamandridae</taxon>
        <taxon>Pleurodelinae</taxon>
        <taxon>Pleurodeles</taxon>
    </lineage>
</organism>
<protein>
    <submittedName>
        <fullName evidence="1">Uncharacterized protein</fullName>
    </submittedName>
</protein>
<name>A0AAV7WS80_PLEWA</name>
<keyword evidence="2" id="KW-1185">Reference proteome</keyword>
<reference evidence="1" key="1">
    <citation type="journal article" date="2022" name="bioRxiv">
        <title>Sequencing and chromosome-scale assembly of the giantPleurodeles waltlgenome.</title>
        <authorList>
            <person name="Brown T."/>
            <person name="Elewa A."/>
            <person name="Iarovenko S."/>
            <person name="Subramanian E."/>
            <person name="Araus A.J."/>
            <person name="Petzold A."/>
            <person name="Susuki M."/>
            <person name="Suzuki K.-i.T."/>
            <person name="Hayashi T."/>
            <person name="Toyoda A."/>
            <person name="Oliveira C."/>
            <person name="Osipova E."/>
            <person name="Leigh N.D."/>
            <person name="Simon A."/>
            <person name="Yun M.H."/>
        </authorList>
    </citation>
    <scope>NUCLEOTIDE SEQUENCE</scope>
    <source>
        <strain evidence="1">20211129_DDA</strain>
        <tissue evidence="1">Liver</tissue>
    </source>
</reference>
<evidence type="ECO:0000313" key="2">
    <source>
        <dbReference type="Proteomes" id="UP001066276"/>
    </source>
</evidence>
<comment type="caution">
    <text evidence="1">The sequence shown here is derived from an EMBL/GenBank/DDBJ whole genome shotgun (WGS) entry which is preliminary data.</text>
</comment>
<evidence type="ECO:0000313" key="1">
    <source>
        <dbReference type="EMBL" id="KAJ1215010.1"/>
    </source>
</evidence>
<accession>A0AAV7WS80</accession>
<sequence>MPRAQPAVPLLTAILAAGSFSFYWAPTAPLLAPQLTSVPSGQGTRRECLGQLLGSQPLWLLKGPGPCGRVPSVLQPRGETAESRLFGGVLVLKQ</sequence>